<evidence type="ECO:0000313" key="4">
    <source>
        <dbReference type="Proteomes" id="UP000186336"/>
    </source>
</evidence>
<protein>
    <submittedName>
        <fullName evidence="3">Universal stress protein</fullName>
    </submittedName>
</protein>
<reference evidence="3 4" key="1">
    <citation type="submission" date="2017-01" db="EMBL/GenBank/DDBJ databases">
        <title>Complete genome of Tateyamaria omphalii DOK1-4 isolated from seawater in Dokdo.</title>
        <authorList>
            <person name="Kim J.H."/>
            <person name="Chi W.-J."/>
        </authorList>
    </citation>
    <scope>NUCLEOTIDE SEQUENCE [LARGE SCALE GENOMIC DNA]</scope>
    <source>
        <strain evidence="3 4">DOK1-4</strain>
    </source>
</reference>
<evidence type="ECO:0000313" key="3">
    <source>
        <dbReference type="EMBL" id="APX10805.1"/>
    </source>
</evidence>
<dbReference type="Gene3D" id="3.40.50.620">
    <property type="entry name" value="HUPs"/>
    <property type="match status" value="1"/>
</dbReference>
<dbReference type="Proteomes" id="UP000186336">
    <property type="component" value="Chromosome"/>
</dbReference>
<feature type="domain" description="UspA" evidence="2">
    <location>
        <begin position="1"/>
        <end position="145"/>
    </location>
</feature>
<organism evidence="3 4">
    <name type="scientific">Tateyamaria omphalii</name>
    <dbReference type="NCBI Taxonomy" id="299262"/>
    <lineage>
        <taxon>Bacteria</taxon>
        <taxon>Pseudomonadati</taxon>
        <taxon>Pseudomonadota</taxon>
        <taxon>Alphaproteobacteria</taxon>
        <taxon>Rhodobacterales</taxon>
        <taxon>Roseobacteraceae</taxon>
        <taxon>Tateyamaria</taxon>
    </lineage>
</organism>
<comment type="similarity">
    <text evidence="1">Belongs to the universal stress protein A family.</text>
</comment>
<dbReference type="KEGG" id="tom:BWR18_03180"/>
<dbReference type="EMBL" id="CP019312">
    <property type="protein sequence ID" value="APX10805.1"/>
    <property type="molecule type" value="Genomic_DNA"/>
</dbReference>
<dbReference type="Pfam" id="PF00582">
    <property type="entry name" value="Usp"/>
    <property type="match status" value="1"/>
</dbReference>
<dbReference type="STRING" id="299262.BWR18_03180"/>
<dbReference type="PRINTS" id="PR01438">
    <property type="entry name" value="UNVRSLSTRESS"/>
</dbReference>
<dbReference type="SUPFAM" id="SSF52402">
    <property type="entry name" value="Adenine nucleotide alpha hydrolases-like"/>
    <property type="match status" value="1"/>
</dbReference>
<dbReference type="AlphaFoldDB" id="A0A1P8MRX8"/>
<dbReference type="PANTHER" id="PTHR46268">
    <property type="entry name" value="STRESS RESPONSE PROTEIN NHAX"/>
    <property type="match status" value="1"/>
</dbReference>
<keyword evidence="4" id="KW-1185">Reference proteome</keyword>
<name>A0A1P8MRX8_9RHOB</name>
<dbReference type="RefSeq" id="WP_076626672.1">
    <property type="nucleotide sequence ID" value="NZ_CP019312.1"/>
</dbReference>
<gene>
    <name evidence="3" type="ORF">BWR18_03180</name>
</gene>
<proteinExistence type="inferred from homology"/>
<dbReference type="CDD" id="cd00293">
    <property type="entry name" value="USP-like"/>
    <property type="match status" value="1"/>
</dbReference>
<dbReference type="InterPro" id="IPR006015">
    <property type="entry name" value="Universal_stress_UspA"/>
</dbReference>
<dbReference type="PANTHER" id="PTHR46268:SF6">
    <property type="entry name" value="UNIVERSAL STRESS PROTEIN UP12"/>
    <property type="match status" value="1"/>
</dbReference>
<dbReference type="InterPro" id="IPR006016">
    <property type="entry name" value="UspA"/>
</dbReference>
<evidence type="ECO:0000256" key="1">
    <source>
        <dbReference type="ARBA" id="ARBA00008791"/>
    </source>
</evidence>
<sequence>MFSKIVVGVDGSETSDNAVRIACDLAGKYGSEIHIVHTPQPQTVAFALGAVAGYHAVTTMPSHDEVVKAAQKIVDAATDVAKTCGSAVVSTQIEQGDPGAEITGFAQKVGADLIVTGRRGLGSIGSLVQGSTSQQVNHLAKCATLSVI</sequence>
<accession>A0A1P8MRX8</accession>
<evidence type="ECO:0000259" key="2">
    <source>
        <dbReference type="Pfam" id="PF00582"/>
    </source>
</evidence>
<dbReference type="OrthoDB" id="5186731at2"/>
<dbReference type="InterPro" id="IPR014729">
    <property type="entry name" value="Rossmann-like_a/b/a_fold"/>
</dbReference>